<reference evidence="2" key="1">
    <citation type="journal article" date="2019" name="Int. J. Syst. Evol. Microbiol.">
        <title>The Global Catalogue of Microorganisms (GCM) 10K type strain sequencing project: providing services to taxonomists for standard genome sequencing and annotation.</title>
        <authorList>
            <consortium name="The Broad Institute Genomics Platform"/>
            <consortium name="The Broad Institute Genome Sequencing Center for Infectious Disease"/>
            <person name="Wu L."/>
            <person name="Ma J."/>
        </authorList>
    </citation>
    <scope>NUCLEOTIDE SEQUENCE [LARGE SCALE GENOMIC DNA]</scope>
    <source>
        <strain evidence="2">NBRC 112416</strain>
    </source>
</reference>
<keyword evidence="2" id="KW-1185">Reference proteome</keyword>
<keyword evidence="1" id="KW-0808">Transferase</keyword>
<evidence type="ECO:0000313" key="1">
    <source>
        <dbReference type="EMBL" id="GLQ52755.1"/>
    </source>
</evidence>
<dbReference type="GO" id="GO:0016740">
    <property type="term" value="F:transferase activity"/>
    <property type="evidence" value="ECO:0007669"/>
    <property type="project" value="UniProtKB-KW"/>
</dbReference>
<evidence type="ECO:0000313" key="2">
    <source>
        <dbReference type="Proteomes" id="UP001156691"/>
    </source>
</evidence>
<accession>A0ABQ5VYN8</accession>
<dbReference type="RefSeq" id="WP_284338229.1">
    <property type="nucleotide sequence ID" value="NZ_BSNS01000001.1"/>
</dbReference>
<protein>
    <submittedName>
        <fullName evidence="1">Galactosyl transferase</fullName>
    </submittedName>
</protein>
<name>A0ABQ5VYN8_9HYPH</name>
<organism evidence="1 2">
    <name type="scientific">Devosia nitrariae</name>
    <dbReference type="NCBI Taxonomy" id="2071872"/>
    <lineage>
        <taxon>Bacteria</taxon>
        <taxon>Pseudomonadati</taxon>
        <taxon>Pseudomonadota</taxon>
        <taxon>Alphaproteobacteria</taxon>
        <taxon>Hyphomicrobiales</taxon>
        <taxon>Devosiaceae</taxon>
        <taxon>Devosia</taxon>
    </lineage>
</organism>
<dbReference type="Proteomes" id="UP001156691">
    <property type="component" value="Unassembled WGS sequence"/>
</dbReference>
<comment type="caution">
    <text evidence="1">The sequence shown here is derived from an EMBL/GenBank/DDBJ whole genome shotgun (WGS) entry which is preliminary data.</text>
</comment>
<dbReference type="InterPro" id="IPR029044">
    <property type="entry name" value="Nucleotide-diphossugar_trans"/>
</dbReference>
<gene>
    <name evidence="1" type="ORF">GCM10010862_00130</name>
</gene>
<dbReference type="EMBL" id="BSNS01000001">
    <property type="protein sequence ID" value="GLQ52755.1"/>
    <property type="molecule type" value="Genomic_DNA"/>
</dbReference>
<dbReference type="SUPFAM" id="SSF53448">
    <property type="entry name" value="Nucleotide-diphospho-sugar transferases"/>
    <property type="match status" value="1"/>
</dbReference>
<proteinExistence type="predicted"/>
<sequence>MTGSLLTFVIPVRHQDNAADWGLLTQRLQQTIRSVSAQDTPGWRGVVVANEGADLPAMPPNWDVVRVGFPPNVLHERGSADKETFYDAFRLDKGRRVLSGMMAARDSAYFMIVDDDDFVSRRLTGYVGANKGQIGWQIAVGYLWEDGSRIVFLHDEFARICGTSHIIRNDIYELPESFADASEDYMKSMFGSHVELPAKLQQAGMPLPKLPFPGAVYRIGHAGAHSKSTGLMAQIFSKDRNLLQSTVRLSRIRLRTRSLRDEFFGGSVAAQPNGQLEQQSR</sequence>